<accession>A0AAC9NT34</accession>
<keyword evidence="2" id="KW-0614">Plasmid</keyword>
<sequence length="143" mass="16007">MVKTIVFLLAIASSFAEAKQTETYNLGIEGTRPITVPNEDAEKLKSELQLFAESIEACNASDGQWYNVSIDRTVKYSMKRNAFSCILNIKLYSGSEYQCMLPHSVTKRLSNAVVNRINEGGIFGDFSGTERDILFNQGYCKSR</sequence>
<reference evidence="2 3" key="1">
    <citation type="submission" date="2016-11" db="EMBL/GenBank/DDBJ databases">
        <title>Networking in microbes: conjugative elements and plasmids in the genus Alteromonas.</title>
        <authorList>
            <person name="Lopez-Perez M."/>
            <person name="Ramon-Marco N."/>
            <person name="Rodriguez-Valera F."/>
        </authorList>
    </citation>
    <scope>NUCLEOTIDE SEQUENCE [LARGE SCALE GENOMIC DNA]</scope>
    <source>
        <strain evidence="2 3">CP48</strain>
        <plasmid evidence="3">pamcp48-600</plasmid>
    </source>
</reference>
<keyword evidence="1" id="KW-0732">Signal</keyword>
<geneLocation type="plasmid" evidence="3">
    <name>pamcp48-600</name>
</geneLocation>
<dbReference type="EMBL" id="CP018025">
    <property type="protein sequence ID" value="APD92475.1"/>
    <property type="molecule type" value="Genomic_DNA"/>
</dbReference>
<gene>
    <name evidence="2" type="ORF">BM524_21470</name>
</gene>
<evidence type="ECO:0000313" key="2">
    <source>
        <dbReference type="EMBL" id="APD92475.1"/>
    </source>
</evidence>
<organism evidence="2 3">
    <name type="scientific">Alteromonas mediterranea</name>
    <dbReference type="NCBI Taxonomy" id="314275"/>
    <lineage>
        <taxon>Bacteria</taxon>
        <taxon>Pseudomonadati</taxon>
        <taxon>Pseudomonadota</taxon>
        <taxon>Gammaproteobacteria</taxon>
        <taxon>Alteromonadales</taxon>
        <taxon>Alteromonadaceae</taxon>
        <taxon>Alteromonas/Salinimonas group</taxon>
        <taxon>Alteromonas</taxon>
    </lineage>
</organism>
<feature type="chain" id="PRO_5042103819" evidence="1">
    <location>
        <begin position="19"/>
        <end position="143"/>
    </location>
</feature>
<proteinExistence type="predicted"/>
<evidence type="ECO:0000313" key="3">
    <source>
        <dbReference type="Proteomes" id="UP000182101"/>
    </source>
</evidence>
<protein>
    <submittedName>
        <fullName evidence="2">Uncharacterized protein</fullName>
    </submittedName>
</protein>
<dbReference type="Proteomes" id="UP000182101">
    <property type="component" value="Plasmid pAMCP48-600"/>
</dbReference>
<evidence type="ECO:0000256" key="1">
    <source>
        <dbReference type="SAM" id="SignalP"/>
    </source>
</evidence>
<dbReference type="AlphaFoldDB" id="A0AAC9NT34"/>
<name>A0AAC9NT34_9ALTE</name>
<dbReference type="RefSeq" id="WP_071961100.1">
    <property type="nucleotide sequence ID" value="NZ_CP018025.1"/>
</dbReference>
<feature type="signal peptide" evidence="1">
    <location>
        <begin position="1"/>
        <end position="18"/>
    </location>
</feature>